<dbReference type="InterPro" id="IPR036388">
    <property type="entry name" value="WH-like_DNA-bd_sf"/>
</dbReference>
<protein>
    <submittedName>
        <fullName evidence="5">MarR family winged helix-turn-helix transcriptional regulator</fullName>
    </submittedName>
</protein>
<dbReference type="Gene3D" id="1.10.10.10">
    <property type="entry name" value="Winged helix-like DNA-binding domain superfamily/Winged helix DNA-binding domain"/>
    <property type="match status" value="1"/>
</dbReference>
<dbReference type="PROSITE" id="PS51186">
    <property type="entry name" value="GNAT"/>
    <property type="match status" value="1"/>
</dbReference>
<dbReference type="RefSeq" id="WP_348950350.1">
    <property type="nucleotide sequence ID" value="NZ_JBDZYD010000004.1"/>
</dbReference>
<dbReference type="InterPro" id="IPR050832">
    <property type="entry name" value="Bact_Acetyltransf"/>
</dbReference>
<dbReference type="Proteomes" id="UP001440984">
    <property type="component" value="Unassembled WGS sequence"/>
</dbReference>
<evidence type="ECO:0000259" key="4">
    <source>
        <dbReference type="PROSITE" id="PS51186"/>
    </source>
</evidence>
<dbReference type="Pfam" id="PF12802">
    <property type="entry name" value="MarR_2"/>
    <property type="match status" value="1"/>
</dbReference>
<name>A0ABV0LC91_9PSEU</name>
<dbReference type="InterPro" id="IPR000835">
    <property type="entry name" value="HTH_MarR-typ"/>
</dbReference>
<gene>
    <name evidence="5" type="ORF">ABJI51_12635</name>
</gene>
<dbReference type="Pfam" id="PF00583">
    <property type="entry name" value="Acetyltransf_1"/>
    <property type="match status" value="1"/>
</dbReference>
<reference evidence="5 6" key="1">
    <citation type="submission" date="2024-05" db="EMBL/GenBank/DDBJ databases">
        <authorList>
            <person name="Zhao H."/>
            <person name="Xu Y."/>
            <person name="Lin S."/>
            <person name="Spain J.C."/>
            <person name="Zhou N.-Y."/>
        </authorList>
    </citation>
    <scope>NUCLEOTIDE SEQUENCE [LARGE SCALE GENOMIC DNA]</scope>
    <source>
        <strain evidence="5 6">NEAU-NG30</strain>
    </source>
</reference>
<dbReference type="PANTHER" id="PTHR43877">
    <property type="entry name" value="AMINOALKYLPHOSPHONATE N-ACETYLTRANSFERASE-RELATED-RELATED"/>
    <property type="match status" value="1"/>
</dbReference>
<feature type="domain" description="N-acetyltransferase" evidence="4">
    <location>
        <begin position="143"/>
        <end position="300"/>
    </location>
</feature>
<evidence type="ECO:0000313" key="6">
    <source>
        <dbReference type="Proteomes" id="UP001440984"/>
    </source>
</evidence>
<keyword evidence="2" id="KW-0012">Acyltransferase</keyword>
<proteinExistence type="predicted"/>
<feature type="domain" description="HTH marR-type" evidence="3">
    <location>
        <begin position="2"/>
        <end position="136"/>
    </location>
</feature>
<evidence type="ECO:0000259" key="3">
    <source>
        <dbReference type="PROSITE" id="PS50995"/>
    </source>
</evidence>
<evidence type="ECO:0000313" key="5">
    <source>
        <dbReference type="EMBL" id="MEQ0559924.1"/>
    </source>
</evidence>
<dbReference type="InterPro" id="IPR036390">
    <property type="entry name" value="WH_DNA-bd_sf"/>
</dbReference>
<accession>A0ABV0LC91</accession>
<dbReference type="PANTHER" id="PTHR43877:SF2">
    <property type="entry name" value="AMINOALKYLPHOSPHONATE N-ACETYLTRANSFERASE-RELATED"/>
    <property type="match status" value="1"/>
</dbReference>
<dbReference type="SMART" id="SM00347">
    <property type="entry name" value="HTH_MARR"/>
    <property type="match status" value="1"/>
</dbReference>
<dbReference type="EMBL" id="JBDZYD010000004">
    <property type="protein sequence ID" value="MEQ0559924.1"/>
    <property type="molecule type" value="Genomic_DNA"/>
</dbReference>
<dbReference type="InterPro" id="IPR016181">
    <property type="entry name" value="Acyl_CoA_acyltransferase"/>
</dbReference>
<comment type="caution">
    <text evidence="5">The sequence shown here is derived from an EMBL/GenBank/DDBJ whole genome shotgun (WGS) entry which is preliminary data.</text>
</comment>
<keyword evidence="6" id="KW-1185">Reference proteome</keyword>
<keyword evidence="1" id="KW-0808">Transferase</keyword>
<organism evidence="5 6">
    <name type="scientific">Amycolatopsis melonis</name>
    <dbReference type="NCBI Taxonomy" id="3156488"/>
    <lineage>
        <taxon>Bacteria</taxon>
        <taxon>Bacillati</taxon>
        <taxon>Actinomycetota</taxon>
        <taxon>Actinomycetes</taxon>
        <taxon>Pseudonocardiales</taxon>
        <taxon>Pseudonocardiaceae</taxon>
        <taxon>Amycolatopsis</taxon>
    </lineage>
</organism>
<evidence type="ECO:0000256" key="1">
    <source>
        <dbReference type="ARBA" id="ARBA00022679"/>
    </source>
</evidence>
<sequence>MDRNLVDTVRRFNRTVTLRTGVLQDAFLARTRPLGQARVLWEIGVAGRDVRELRAHLELDSGYLSRLLRALEQDGLVRVERSGADGRVRTARLTEAGLAERAVLDRLSDDAAAAVLAPLSDGQRTRLVAAMGEVERLLTASAVDVSPRPPGHPDARFCLRAYFAELAGRFDGGFDPRRSISAADAELTPPAGVLLVATLHGEPVGCGAVKFHEDAPAEVKRMWVAPSARGLGLGRRLLGELEAHAARRGVRTLRLETNHALTEAIGLYRAAGYREVPAFNDEPYAQHWFEKHLPAARTLA</sequence>
<dbReference type="SUPFAM" id="SSF55729">
    <property type="entry name" value="Acyl-CoA N-acyltransferases (Nat)"/>
    <property type="match status" value="1"/>
</dbReference>
<evidence type="ECO:0000256" key="2">
    <source>
        <dbReference type="ARBA" id="ARBA00023315"/>
    </source>
</evidence>
<dbReference type="Gene3D" id="3.40.630.30">
    <property type="match status" value="1"/>
</dbReference>
<dbReference type="InterPro" id="IPR000182">
    <property type="entry name" value="GNAT_dom"/>
</dbReference>
<dbReference type="PROSITE" id="PS50995">
    <property type="entry name" value="HTH_MARR_2"/>
    <property type="match status" value="1"/>
</dbReference>
<dbReference type="SUPFAM" id="SSF46785">
    <property type="entry name" value="Winged helix' DNA-binding domain"/>
    <property type="match status" value="1"/>
</dbReference>